<dbReference type="EMBL" id="VGLS01000641">
    <property type="protein sequence ID" value="MBM3225648.1"/>
    <property type="molecule type" value="Genomic_DNA"/>
</dbReference>
<dbReference type="PROSITE" id="PS51733">
    <property type="entry name" value="BPL_LPL_CATALYTIC"/>
    <property type="match status" value="1"/>
</dbReference>
<dbReference type="Pfam" id="PF21948">
    <property type="entry name" value="LplA-B_cat"/>
    <property type="match status" value="1"/>
</dbReference>
<dbReference type="AlphaFoldDB" id="A0A937W2E0"/>
<evidence type="ECO:0000313" key="3">
    <source>
        <dbReference type="Proteomes" id="UP000712673"/>
    </source>
</evidence>
<dbReference type="InterPro" id="IPR050664">
    <property type="entry name" value="Octanoyltrans_LipM/LipL"/>
</dbReference>
<gene>
    <name evidence="2" type="ORF">FJZ47_17865</name>
</gene>
<reference evidence="2" key="1">
    <citation type="submission" date="2019-03" db="EMBL/GenBank/DDBJ databases">
        <title>Lake Tanganyika Metagenome-Assembled Genomes (MAGs).</title>
        <authorList>
            <person name="Tran P."/>
        </authorList>
    </citation>
    <scope>NUCLEOTIDE SEQUENCE</scope>
    <source>
        <strain evidence="2">K_DeepCast_65m_m2_066</strain>
    </source>
</reference>
<dbReference type="SUPFAM" id="SSF55681">
    <property type="entry name" value="Class II aaRS and biotin synthetases"/>
    <property type="match status" value="1"/>
</dbReference>
<comment type="caution">
    <text evidence="2">The sequence shown here is derived from an EMBL/GenBank/DDBJ whole genome shotgun (WGS) entry which is preliminary data.</text>
</comment>
<keyword evidence="2" id="KW-0436">Ligase</keyword>
<evidence type="ECO:0000259" key="1">
    <source>
        <dbReference type="PROSITE" id="PS51733"/>
    </source>
</evidence>
<protein>
    <submittedName>
        <fullName evidence="2">Lipoate--protein ligase family protein</fullName>
    </submittedName>
</protein>
<dbReference type="Gene3D" id="3.30.930.10">
    <property type="entry name" value="Bira Bifunctional Protein, Domain 2"/>
    <property type="match status" value="1"/>
</dbReference>
<dbReference type="GO" id="GO:0016874">
    <property type="term" value="F:ligase activity"/>
    <property type="evidence" value="ECO:0007669"/>
    <property type="project" value="UniProtKB-KW"/>
</dbReference>
<dbReference type="Proteomes" id="UP000712673">
    <property type="component" value="Unassembled WGS sequence"/>
</dbReference>
<feature type="domain" description="BPL/LPL catalytic" evidence="1">
    <location>
        <begin position="32"/>
        <end position="242"/>
    </location>
</feature>
<organism evidence="2 3">
    <name type="scientific">Tectimicrobiota bacterium</name>
    <dbReference type="NCBI Taxonomy" id="2528274"/>
    <lineage>
        <taxon>Bacteria</taxon>
        <taxon>Pseudomonadati</taxon>
        <taxon>Nitrospinota/Tectimicrobiota group</taxon>
        <taxon>Candidatus Tectimicrobiota</taxon>
    </lineage>
</organism>
<proteinExistence type="predicted"/>
<sequence>MLRQWRFLNTGAGDAALNMALDEALLTVHEAGASLPTLRVYGWCQPTLSLGYAQNAPQDVALSTCQAQGVVVVRRPTGGRAVFHHQEVTYSVVMPLEDGLQGITAHYYHIGLALAAALQTLGLPIRLARPQVRDAAGRTEPSPACFAAISRYELSVDGKKLVGSAQKRAQRALLQHGSIPLWMDRQRLFQCLRVPLARLPALLQEAQASMGAVNEMLSTPVTPTTVHEALRTGFSTTFGVELIDSAVTAEEWRLAHHLQAIKYNTALWNIDGPAAWRQCTPVL</sequence>
<dbReference type="CDD" id="cd16443">
    <property type="entry name" value="LplA"/>
    <property type="match status" value="1"/>
</dbReference>
<dbReference type="InterPro" id="IPR004143">
    <property type="entry name" value="BPL_LPL_catalytic"/>
</dbReference>
<dbReference type="InterPro" id="IPR045864">
    <property type="entry name" value="aa-tRNA-synth_II/BPL/LPL"/>
</dbReference>
<dbReference type="PANTHER" id="PTHR43679:SF2">
    <property type="entry name" value="OCTANOYL-[GCVH]:PROTEIN N-OCTANOYLTRANSFERASE"/>
    <property type="match status" value="1"/>
</dbReference>
<accession>A0A937W2E0</accession>
<name>A0A937W2E0_UNCTE</name>
<dbReference type="PANTHER" id="PTHR43679">
    <property type="entry name" value="OCTANOYLTRANSFERASE LIPM-RELATED"/>
    <property type="match status" value="1"/>
</dbReference>
<evidence type="ECO:0000313" key="2">
    <source>
        <dbReference type="EMBL" id="MBM3225648.1"/>
    </source>
</evidence>